<comment type="caution">
    <text evidence="2">The sequence shown here is derived from an EMBL/GenBank/DDBJ whole genome shotgun (WGS) entry which is preliminary data.</text>
</comment>
<keyword evidence="1" id="KW-0732">Signal</keyword>
<dbReference type="Proteomes" id="UP001595897">
    <property type="component" value="Unassembled WGS sequence"/>
</dbReference>
<organism evidence="2 3">
    <name type="scientific">Glaciecola siphonariae</name>
    <dbReference type="NCBI Taxonomy" id="521012"/>
    <lineage>
        <taxon>Bacteria</taxon>
        <taxon>Pseudomonadati</taxon>
        <taxon>Pseudomonadota</taxon>
        <taxon>Gammaproteobacteria</taxon>
        <taxon>Alteromonadales</taxon>
        <taxon>Alteromonadaceae</taxon>
        <taxon>Glaciecola</taxon>
    </lineage>
</organism>
<feature type="chain" id="PRO_5047303723" description="Solute-binding protein family 3/N-terminal domain-containing protein" evidence="1">
    <location>
        <begin position="23"/>
        <end position="229"/>
    </location>
</feature>
<dbReference type="EMBL" id="JBHSGU010000002">
    <property type="protein sequence ID" value="MFC4700408.1"/>
    <property type="molecule type" value="Genomic_DNA"/>
</dbReference>
<dbReference type="PROSITE" id="PS51257">
    <property type="entry name" value="PROKAR_LIPOPROTEIN"/>
    <property type="match status" value="1"/>
</dbReference>
<sequence length="229" mass="26138">MKHLFLFVAFLCSFSSCSSAQATDFVFDEVSDMPFHSDVRDTLEQAYSLLEHKISYRSVPLKRSYREAESGRLSGLMGRVFYAQDNYKNLVRVPVPIASFDIVLVVNTHSCSQCDVTNIKQVTAVSGFEALLYYRKNNKVNFMLSEVSDRATLLNMMDKERIEAMIISRVLLPDELLSANPHWKVTTLATEYLFHYLTQENAYLIPELSGAIQTVLEHKLLLKNTTLPH</sequence>
<name>A0ABV9LWQ0_9ALTE</name>
<reference evidence="3" key="1">
    <citation type="journal article" date="2019" name="Int. J. Syst. Evol. Microbiol.">
        <title>The Global Catalogue of Microorganisms (GCM) 10K type strain sequencing project: providing services to taxonomists for standard genome sequencing and annotation.</title>
        <authorList>
            <consortium name="The Broad Institute Genomics Platform"/>
            <consortium name="The Broad Institute Genome Sequencing Center for Infectious Disease"/>
            <person name="Wu L."/>
            <person name="Ma J."/>
        </authorList>
    </citation>
    <scope>NUCLEOTIDE SEQUENCE [LARGE SCALE GENOMIC DNA]</scope>
    <source>
        <strain evidence="3">KACC 12507</strain>
    </source>
</reference>
<dbReference type="SUPFAM" id="SSF53850">
    <property type="entry name" value="Periplasmic binding protein-like II"/>
    <property type="match status" value="1"/>
</dbReference>
<protein>
    <recommendedName>
        <fullName evidence="4">Solute-binding protein family 3/N-terminal domain-containing protein</fullName>
    </recommendedName>
</protein>
<gene>
    <name evidence="2" type="ORF">ACFO4O_09585</name>
</gene>
<proteinExistence type="predicted"/>
<keyword evidence="3" id="KW-1185">Reference proteome</keyword>
<dbReference type="RefSeq" id="WP_382407796.1">
    <property type="nucleotide sequence ID" value="NZ_JBHSGU010000002.1"/>
</dbReference>
<feature type="signal peptide" evidence="1">
    <location>
        <begin position="1"/>
        <end position="22"/>
    </location>
</feature>
<evidence type="ECO:0000313" key="2">
    <source>
        <dbReference type="EMBL" id="MFC4700408.1"/>
    </source>
</evidence>
<evidence type="ECO:0000256" key="1">
    <source>
        <dbReference type="SAM" id="SignalP"/>
    </source>
</evidence>
<evidence type="ECO:0008006" key="4">
    <source>
        <dbReference type="Google" id="ProtNLM"/>
    </source>
</evidence>
<evidence type="ECO:0000313" key="3">
    <source>
        <dbReference type="Proteomes" id="UP001595897"/>
    </source>
</evidence>
<accession>A0ABV9LWQ0</accession>